<keyword evidence="7" id="KW-1185">Reference proteome</keyword>
<dbReference type="InterPro" id="IPR002509">
    <property type="entry name" value="NODB_dom"/>
</dbReference>
<evidence type="ECO:0000313" key="7">
    <source>
        <dbReference type="Proteomes" id="UP000184485"/>
    </source>
</evidence>
<evidence type="ECO:0000256" key="3">
    <source>
        <dbReference type="ARBA" id="ARBA00020071"/>
    </source>
</evidence>
<organism evidence="6 7">
    <name type="scientific">Kaistia soli DSM 19436</name>
    <dbReference type="NCBI Taxonomy" id="1122133"/>
    <lineage>
        <taxon>Bacteria</taxon>
        <taxon>Pseudomonadati</taxon>
        <taxon>Pseudomonadota</taxon>
        <taxon>Alphaproteobacteria</taxon>
        <taxon>Hyphomicrobiales</taxon>
        <taxon>Kaistiaceae</taxon>
        <taxon>Kaistia</taxon>
    </lineage>
</organism>
<dbReference type="OrthoDB" id="9787041at2"/>
<dbReference type="PROSITE" id="PS51677">
    <property type="entry name" value="NODB"/>
    <property type="match status" value="1"/>
</dbReference>
<evidence type="ECO:0000256" key="1">
    <source>
        <dbReference type="ARBA" id="ARBA00003236"/>
    </source>
</evidence>
<dbReference type="SUPFAM" id="SSF88713">
    <property type="entry name" value="Glycoside hydrolase/deacetylase"/>
    <property type="match status" value="1"/>
</dbReference>
<dbReference type="GO" id="GO:0005975">
    <property type="term" value="P:carbohydrate metabolic process"/>
    <property type="evidence" value="ECO:0007669"/>
    <property type="project" value="InterPro"/>
</dbReference>
<gene>
    <name evidence="6" type="ORF">SAMN02745157_3229</name>
</gene>
<dbReference type="GO" id="GO:0016810">
    <property type="term" value="F:hydrolase activity, acting on carbon-nitrogen (but not peptide) bonds"/>
    <property type="evidence" value="ECO:0007669"/>
    <property type="project" value="InterPro"/>
</dbReference>
<protein>
    <recommendedName>
        <fullName evidence="3">Chitooligosaccharide deacetylase</fullName>
    </recommendedName>
    <alternativeName>
        <fullName evidence="4">Nodulation protein B</fullName>
    </alternativeName>
</protein>
<proteinExistence type="inferred from homology"/>
<dbReference type="EMBL" id="FQUP01000003">
    <property type="protein sequence ID" value="SHF96879.1"/>
    <property type="molecule type" value="Genomic_DNA"/>
</dbReference>
<dbReference type="RefSeq" id="WP_073054660.1">
    <property type="nucleotide sequence ID" value="NZ_FQUP01000003.1"/>
</dbReference>
<dbReference type="AlphaFoldDB" id="A0A1M5FZI8"/>
<evidence type="ECO:0000256" key="2">
    <source>
        <dbReference type="ARBA" id="ARBA00010973"/>
    </source>
</evidence>
<dbReference type="Gene3D" id="3.20.20.370">
    <property type="entry name" value="Glycoside hydrolase/deacetylase"/>
    <property type="match status" value="1"/>
</dbReference>
<comment type="function">
    <text evidence="1">Is involved in generating a small heat-stable compound (Nod), an acylated oligomer of N-acetylglucosamine, that stimulates mitosis in various plant protoplasts.</text>
</comment>
<sequence length="307" mass="33666">MTPVANGVRDFVGYGRTPPDPRWPGGARLALVVVLNVEEGAEPSIPDGDEASEAALTDAIPGEVSAGRRDFVAETLFEYGSRVGFWRLTELFAERGMPLTINACAAALRRNGEIAAAIRDGGLDLCCHGDRFVRYYRMDAAEERAAIAAAYLGIVETIGRPPLGWQSRYSSSEATRALLVEHGGFLYDSDSYADDLPYWVAVGDAPHLVVPHSFTHNDNRLATAKLGTAEDFYDHLASAFRVLHAESARRPRMMTVSLHSRISGQPSRFEAIRRFLDLVSAHDDVWCAGRSEIARHWMATHPAESVP</sequence>
<evidence type="ECO:0000313" key="6">
    <source>
        <dbReference type="EMBL" id="SHF96879.1"/>
    </source>
</evidence>
<name>A0A1M5FZI8_9HYPH</name>
<dbReference type="PANTHER" id="PTHR43123:SF1">
    <property type="entry name" value="POLYSACCHARIDE DEACETYLASE-RELATED"/>
    <property type="match status" value="1"/>
</dbReference>
<reference evidence="6 7" key="1">
    <citation type="submission" date="2016-11" db="EMBL/GenBank/DDBJ databases">
        <authorList>
            <person name="Jaros S."/>
            <person name="Januszkiewicz K."/>
            <person name="Wedrychowicz H."/>
        </authorList>
    </citation>
    <scope>NUCLEOTIDE SEQUENCE [LARGE SCALE GENOMIC DNA]</scope>
    <source>
        <strain evidence="6 7">DSM 19436</strain>
    </source>
</reference>
<evidence type="ECO:0000259" key="5">
    <source>
        <dbReference type="PROSITE" id="PS51677"/>
    </source>
</evidence>
<dbReference type="PANTHER" id="PTHR43123">
    <property type="entry name" value="POLYSACCHARIDE DEACETYLASE-RELATED"/>
    <property type="match status" value="1"/>
</dbReference>
<comment type="similarity">
    <text evidence="2">Belongs to the polysaccharide deacetylase family.</text>
</comment>
<dbReference type="Proteomes" id="UP000184485">
    <property type="component" value="Unassembled WGS sequence"/>
</dbReference>
<dbReference type="STRING" id="1122133.SAMN02745157_3229"/>
<evidence type="ECO:0000256" key="4">
    <source>
        <dbReference type="ARBA" id="ARBA00032976"/>
    </source>
</evidence>
<feature type="domain" description="NodB homology" evidence="5">
    <location>
        <begin position="71"/>
        <end position="288"/>
    </location>
</feature>
<accession>A0A1M5FZI8</accession>
<dbReference type="InterPro" id="IPR011330">
    <property type="entry name" value="Glyco_hydro/deAcase_b/a-brl"/>
</dbReference>